<proteinExistence type="predicted"/>
<reference evidence="3 4" key="1">
    <citation type="journal article" date="2013" name="Nature">
        <title>Insights into bilaterian evolution from three spiralian genomes.</title>
        <authorList>
            <person name="Simakov O."/>
            <person name="Marletaz F."/>
            <person name="Cho S.J."/>
            <person name="Edsinger-Gonzales E."/>
            <person name="Havlak P."/>
            <person name="Hellsten U."/>
            <person name="Kuo D.H."/>
            <person name="Larsson T."/>
            <person name="Lv J."/>
            <person name="Arendt D."/>
            <person name="Savage R."/>
            <person name="Osoegawa K."/>
            <person name="de Jong P."/>
            <person name="Grimwood J."/>
            <person name="Chapman J.A."/>
            <person name="Shapiro H."/>
            <person name="Aerts A."/>
            <person name="Otillar R.P."/>
            <person name="Terry A.Y."/>
            <person name="Boore J.L."/>
            <person name="Grigoriev I.V."/>
            <person name="Lindberg D.R."/>
            <person name="Seaver E.C."/>
            <person name="Weisblat D.A."/>
            <person name="Putnam N.H."/>
            <person name="Rokhsar D.S."/>
        </authorList>
    </citation>
    <scope>NUCLEOTIDE SEQUENCE [LARGE SCALE GENOMIC DNA]</scope>
</reference>
<gene>
    <name evidence="3" type="ORF">LOTGIDRAFT_169987</name>
</gene>
<feature type="chain" id="PRO_5004716567" evidence="2">
    <location>
        <begin position="20"/>
        <end position="127"/>
    </location>
</feature>
<protein>
    <submittedName>
        <fullName evidence="3">Uncharacterized protein</fullName>
    </submittedName>
</protein>
<dbReference type="EMBL" id="KB203918">
    <property type="protein sequence ID" value="ESO82369.1"/>
    <property type="molecule type" value="Genomic_DNA"/>
</dbReference>
<dbReference type="GeneID" id="20241295"/>
<dbReference type="AlphaFoldDB" id="V4B275"/>
<feature type="signal peptide" evidence="2">
    <location>
        <begin position="1"/>
        <end position="19"/>
    </location>
</feature>
<feature type="region of interest" description="Disordered" evidence="1">
    <location>
        <begin position="93"/>
        <end position="127"/>
    </location>
</feature>
<evidence type="ECO:0000256" key="1">
    <source>
        <dbReference type="SAM" id="MobiDB-lite"/>
    </source>
</evidence>
<keyword evidence="4" id="KW-1185">Reference proteome</keyword>
<dbReference type="RefSeq" id="XP_009066876.1">
    <property type="nucleotide sequence ID" value="XM_009068628.1"/>
</dbReference>
<dbReference type="CTD" id="20241295"/>
<organism evidence="3 4">
    <name type="scientific">Lottia gigantea</name>
    <name type="common">Giant owl limpet</name>
    <dbReference type="NCBI Taxonomy" id="225164"/>
    <lineage>
        <taxon>Eukaryota</taxon>
        <taxon>Metazoa</taxon>
        <taxon>Spiralia</taxon>
        <taxon>Lophotrochozoa</taxon>
        <taxon>Mollusca</taxon>
        <taxon>Gastropoda</taxon>
        <taxon>Patellogastropoda</taxon>
        <taxon>Lottioidea</taxon>
        <taxon>Lottiidae</taxon>
        <taxon>Lottia</taxon>
    </lineage>
</organism>
<evidence type="ECO:0000313" key="4">
    <source>
        <dbReference type="Proteomes" id="UP000030746"/>
    </source>
</evidence>
<feature type="compositionally biased region" description="Gly residues" evidence="1">
    <location>
        <begin position="107"/>
        <end position="127"/>
    </location>
</feature>
<sequence>MKIVFVFFLTVCVVYLTVGESDDDKLVDKTPEKRTDEKAEGVFSSENEANDFLKDKREPGSRKYYKYGRFMRMALPRKHHYGRYGGSHRYRYHGHHGGSSSEEEEGGYYGNRYGGGRYGGGGFDWDD</sequence>
<evidence type="ECO:0000313" key="3">
    <source>
        <dbReference type="EMBL" id="ESO82369.1"/>
    </source>
</evidence>
<dbReference type="Proteomes" id="UP000030746">
    <property type="component" value="Unassembled WGS sequence"/>
</dbReference>
<dbReference type="KEGG" id="lgi:LOTGIDRAFT_169987"/>
<evidence type="ECO:0000256" key="2">
    <source>
        <dbReference type="SAM" id="SignalP"/>
    </source>
</evidence>
<dbReference type="HOGENOM" id="CLU_1972999_0_0_1"/>
<keyword evidence="2" id="KW-0732">Signal</keyword>
<accession>V4B275</accession>
<name>V4B275_LOTGI</name>